<evidence type="ECO:0000256" key="5">
    <source>
        <dbReference type="ARBA" id="ARBA00022679"/>
    </source>
</evidence>
<keyword evidence="3 9" id="KW-0963">Cytoplasm</keyword>
<sequence>MRYSSVFSISMSSQISVYAYLCETYPRLAAAIAVWVEKPHVLNRKLFGARLLMFSGDFAVRVVYPKLFTGLDPFTEEIRFARILLRCYQYTLIAFLTVLLVGGSPKVTCMDVKNLQIFSPQWFIECLETRLCHWASLSLDHSPPSLKLVDYQNYQKVYLQLKTYYLEYLRTVRLFVTLSNNFQSWCEKTDPEKFIHEDFGIAAYLICVWSNVKKEDVFFVDIGCGNGLLVYLLISEGVRFHGIGIDIKGRGIWKQYPARVAAALKSPSINLQLFCANICFVKEETLDPSTHPGFPKATLLIGNHSDELTPWLPILATKSNSECQVFTIPCCPFSLYQKFNDGHYNQQLKDGVYCQLTGGPQPSSAFTTEFPKEHSRLAEEGFWRGRYRRYIRYLENVLRICGFEPELDILRIPSTKRLCLLGRQHSKHLTYSKRLERVNKLIELESHAFLPRSCDDSSNSATKFIPRPSDDGRQIPNLSIADRDLICFRVFQRLLELKPNVQHLRDLGLTVSEDQRIQTPDQRWWNPGGQLSLGAASAMLTPDMRQGLKLVTGGLQTLLRNHHQAFIVTKNAIALRFDAYRLAHSAREGKRAQEPTARAIELFKTKRCWMEANHPDGCPYPSEVCNFAHLSENLRPPPSDLEEVIDVIPRLRNNQEPGKDGMTADVYNSGVNNGVPAK</sequence>
<evidence type="ECO:0000256" key="1">
    <source>
        <dbReference type="ARBA" id="ARBA00004496"/>
    </source>
</evidence>
<dbReference type="AlphaFoldDB" id="A0A183SDA7"/>
<comment type="function">
    <text evidence="9">Adenosyl-L-methionine (AdoMet)-dependent tRNA (uracil-O(2)-)-methyltransferase.</text>
</comment>
<dbReference type="PANTHER" id="PTHR21210:SF0">
    <property type="entry name" value="TRNA (URACIL-O(2)-)-METHYLTRANSFERASE-RELATED"/>
    <property type="match status" value="1"/>
</dbReference>
<reference evidence="11 12" key="2">
    <citation type="submission" date="2018-11" db="EMBL/GenBank/DDBJ databases">
        <authorList>
            <consortium name="Pathogen Informatics"/>
        </authorList>
    </citation>
    <scope>NUCLEOTIDE SEQUENCE [LARGE SCALE GENOMIC DNA]</scope>
    <source>
        <strain evidence="11 12">NST_G2</strain>
    </source>
</reference>
<evidence type="ECO:0000256" key="2">
    <source>
        <dbReference type="ARBA" id="ARBA00009056"/>
    </source>
</evidence>
<evidence type="ECO:0000256" key="9">
    <source>
        <dbReference type="RuleBase" id="RU368004"/>
    </source>
</evidence>
<dbReference type="GO" id="GO:0005737">
    <property type="term" value="C:cytoplasm"/>
    <property type="evidence" value="ECO:0007669"/>
    <property type="project" value="UniProtKB-SubCell"/>
</dbReference>
<evidence type="ECO:0000313" key="11">
    <source>
        <dbReference type="EMBL" id="VDL88590.1"/>
    </source>
</evidence>
<comment type="catalytic activity">
    <reaction evidence="8 9">
        <text>uridine(44) in tRNA(Ser) + S-adenosyl-L-methionine = 2'-O-methyluridine(44) in tRNA(Ser) + S-adenosyl-L-homocysteine + H(+)</text>
        <dbReference type="Rhea" id="RHEA:43100"/>
        <dbReference type="Rhea" id="RHEA-COMP:10339"/>
        <dbReference type="Rhea" id="RHEA-COMP:10340"/>
        <dbReference type="ChEBI" id="CHEBI:15378"/>
        <dbReference type="ChEBI" id="CHEBI:57856"/>
        <dbReference type="ChEBI" id="CHEBI:59789"/>
        <dbReference type="ChEBI" id="CHEBI:65315"/>
        <dbReference type="ChEBI" id="CHEBI:74478"/>
        <dbReference type="EC" id="2.1.1.211"/>
    </reaction>
</comment>
<proteinExistence type="inferred from homology"/>
<evidence type="ECO:0000256" key="8">
    <source>
        <dbReference type="ARBA" id="ARBA00047957"/>
    </source>
</evidence>
<dbReference type="Proteomes" id="UP000275846">
    <property type="component" value="Unassembled WGS sequence"/>
</dbReference>
<evidence type="ECO:0000256" key="7">
    <source>
        <dbReference type="ARBA" id="ARBA00022694"/>
    </source>
</evidence>
<keyword evidence="6 9" id="KW-0949">S-adenosyl-L-methionine</keyword>
<evidence type="ECO:0000313" key="12">
    <source>
        <dbReference type="Proteomes" id="UP000275846"/>
    </source>
</evidence>
<keyword evidence="12" id="KW-1185">Reference proteome</keyword>
<keyword evidence="4 9" id="KW-0489">Methyltransferase</keyword>
<dbReference type="PANTHER" id="PTHR21210">
    <property type="entry name" value="TRNA (URACIL-O(2)-)-METHYLTRANSFERASE-RELATED"/>
    <property type="match status" value="1"/>
</dbReference>
<dbReference type="GO" id="GO:0141101">
    <property type="term" value="F:tRNA(Ser) (uridine(44)-2'-O-)-methyltransferase activity"/>
    <property type="evidence" value="ECO:0007669"/>
    <property type="project" value="UniProtKB-EC"/>
</dbReference>
<evidence type="ECO:0000256" key="6">
    <source>
        <dbReference type="ARBA" id="ARBA00022691"/>
    </source>
</evidence>
<dbReference type="Pfam" id="PF07757">
    <property type="entry name" value="AdoMet_MTase"/>
    <property type="match status" value="1"/>
</dbReference>
<evidence type="ECO:0000256" key="4">
    <source>
        <dbReference type="ARBA" id="ARBA00022603"/>
    </source>
</evidence>
<dbReference type="OrthoDB" id="10047021at2759"/>
<comment type="similarity">
    <text evidence="2 9">Belongs to the TRM44 family.</text>
</comment>
<dbReference type="EC" id="2.1.1.211" evidence="9"/>
<reference evidence="13" key="1">
    <citation type="submission" date="2016-06" db="UniProtKB">
        <authorList>
            <consortium name="WormBaseParasite"/>
        </authorList>
    </citation>
    <scope>IDENTIFICATION</scope>
</reference>
<feature type="region of interest" description="Disordered" evidence="10">
    <location>
        <begin position="653"/>
        <end position="678"/>
    </location>
</feature>
<keyword evidence="7 9" id="KW-0819">tRNA processing</keyword>
<dbReference type="InterPro" id="IPR011671">
    <property type="entry name" value="tRNA_uracil_MeTrfase"/>
</dbReference>
<organism evidence="13">
    <name type="scientific">Schistocephalus solidus</name>
    <name type="common">Tapeworm</name>
    <dbReference type="NCBI Taxonomy" id="70667"/>
    <lineage>
        <taxon>Eukaryota</taxon>
        <taxon>Metazoa</taxon>
        <taxon>Spiralia</taxon>
        <taxon>Lophotrochozoa</taxon>
        <taxon>Platyhelminthes</taxon>
        <taxon>Cestoda</taxon>
        <taxon>Eucestoda</taxon>
        <taxon>Diphyllobothriidea</taxon>
        <taxon>Diphyllobothriidae</taxon>
        <taxon>Schistocephalus</taxon>
    </lineage>
</organism>
<protein>
    <recommendedName>
        <fullName evidence="9">tRNA (uracil-O(2)-)-methyltransferase</fullName>
        <ecNumber evidence="9">2.1.1.211</ecNumber>
    </recommendedName>
</protein>
<comment type="subcellular location">
    <subcellularLocation>
        <location evidence="1 9">Cytoplasm</location>
    </subcellularLocation>
</comment>
<gene>
    <name evidence="11" type="ORF">SSLN_LOCUS2205</name>
</gene>
<accession>A0A183SDA7</accession>
<dbReference type="STRING" id="70667.A0A183SDA7"/>
<name>A0A183SDA7_SCHSO</name>
<evidence type="ECO:0000256" key="10">
    <source>
        <dbReference type="SAM" id="MobiDB-lite"/>
    </source>
</evidence>
<dbReference type="WBParaSite" id="SSLN_0000227501-mRNA-1">
    <property type="protein sequence ID" value="SSLN_0000227501-mRNA-1"/>
    <property type="gene ID" value="SSLN_0000227501"/>
</dbReference>
<keyword evidence="5 9" id="KW-0808">Transferase</keyword>
<dbReference type="GO" id="GO:0030488">
    <property type="term" value="P:tRNA methylation"/>
    <property type="evidence" value="ECO:0007669"/>
    <property type="project" value="UniProtKB-UniRule"/>
</dbReference>
<evidence type="ECO:0000313" key="13">
    <source>
        <dbReference type="WBParaSite" id="SSLN_0000227501-mRNA-1"/>
    </source>
</evidence>
<evidence type="ECO:0000256" key="3">
    <source>
        <dbReference type="ARBA" id="ARBA00022490"/>
    </source>
</evidence>
<dbReference type="EMBL" id="UYSU01032195">
    <property type="protein sequence ID" value="VDL88590.1"/>
    <property type="molecule type" value="Genomic_DNA"/>
</dbReference>